<dbReference type="AlphaFoldDB" id="A0AAD6HGU1"/>
<reference evidence="2" key="1">
    <citation type="journal article" date="2023" name="IMA Fungus">
        <title>Comparative genomic study of the Penicillium genus elucidates a diverse pangenome and 15 lateral gene transfer events.</title>
        <authorList>
            <person name="Petersen C."/>
            <person name="Sorensen T."/>
            <person name="Nielsen M.R."/>
            <person name="Sondergaard T.E."/>
            <person name="Sorensen J.L."/>
            <person name="Fitzpatrick D.A."/>
            <person name="Frisvad J.C."/>
            <person name="Nielsen K.L."/>
        </authorList>
    </citation>
    <scope>NUCLEOTIDE SEQUENCE</scope>
    <source>
        <strain evidence="2">IBT 17514</strain>
    </source>
</reference>
<keyword evidence="3" id="KW-1185">Reference proteome</keyword>
<sequence>MWDGVQMERWVGEGRVDEEKGKRKFGIGEINSQGDLSGITGIGYDVPSHVDHNPDYCAGDAGFGGVEFDDHDRGSDDENGRVDGDNRNP</sequence>
<dbReference type="EMBL" id="JAQJAN010000013">
    <property type="protein sequence ID" value="KAJ5712821.1"/>
    <property type="molecule type" value="Genomic_DNA"/>
</dbReference>
<comment type="caution">
    <text evidence="2">The sequence shown here is derived from an EMBL/GenBank/DDBJ whole genome shotgun (WGS) entry which is preliminary data.</text>
</comment>
<gene>
    <name evidence="2" type="ORF">N7493_009289</name>
</gene>
<evidence type="ECO:0000313" key="3">
    <source>
        <dbReference type="Proteomes" id="UP001215712"/>
    </source>
</evidence>
<organism evidence="2 3">
    <name type="scientific">Penicillium malachiteum</name>
    <dbReference type="NCBI Taxonomy" id="1324776"/>
    <lineage>
        <taxon>Eukaryota</taxon>
        <taxon>Fungi</taxon>
        <taxon>Dikarya</taxon>
        <taxon>Ascomycota</taxon>
        <taxon>Pezizomycotina</taxon>
        <taxon>Eurotiomycetes</taxon>
        <taxon>Eurotiomycetidae</taxon>
        <taxon>Eurotiales</taxon>
        <taxon>Aspergillaceae</taxon>
        <taxon>Penicillium</taxon>
    </lineage>
</organism>
<reference evidence="2" key="2">
    <citation type="submission" date="2023-01" db="EMBL/GenBank/DDBJ databases">
        <authorList>
            <person name="Petersen C."/>
        </authorList>
    </citation>
    <scope>NUCLEOTIDE SEQUENCE</scope>
    <source>
        <strain evidence="2">IBT 17514</strain>
    </source>
</reference>
<accession>A0AAD6HGU1</accession>
<proteinExistence type="predicted"/>
<dbReference type="Proteomes" id="UP001215712">
    <property type="component" value="Unassembled WGS sequence"/>
</dbReference>
<feature type="compositionally biased region" description="Basic and acidic residues" evidence="1">
    <location>
        <begin position="68"/>
        <end position="89"/>
    </location>
</feature>
<feature type="region of interest" description="Disordered" evidence="1">
    <location>
        <begin position="65"/>
        <end position="89"/>
    </location>
</feature>
<protein>
    <submittedName>
        <fullName evidence="2">Uncharacterized protein</fullName>
    </submittedName>
</protein>
<evidence type="ECO:0000313" key="2">
    <source>
        <dbReference type="EMBL" id="KAJ5712821.1"/>
    </source>
</evidence>
<evidence type="ECO:0000256" key="1">
    <source>
        <dbReference type="SAM" id="MobiDB-lite"/>
    </source>
</evidence>
<name>A0AAD6HGU1_9EURO</name>